<dbReference type="Gene3D" id="2.60.120.10">
    <property type="entry name" value="Jelly Rolls"/>
    <property type="match status" value="1"/>
</dbReference>
<evidence type="ECO:0000313" key="11">
    <source>
        <dbReference type="Proteomes" id="UP001596492"/>
    </source>
</evidence>
<evidence type="ECO:0000256" key="9">
    <source>
        <dbReference type="SAM" id="MobiDB-lite"/>
    </source>
</evidence>
<comment type="pathway">
    <text evidence="1 8">Amine and polyamine biosynthesis; ectoine biosynthesis; L-ectoine from L-aspartate 4-semialdehyde: step 3/3.</text>
</comment>
<evidence type="ECO:0000256" key="8">
    <source>
        <dbReference type="HAMAP-Rule" id="MF_01255"/>
    </source>
</evidence>
<comment type="catalytic activity">
    <reaction evidence="7 8">
        <text>(2S)-4-acetamido-2-aminobutanoate = L-ectoine + H2O</text>
        <dbReference type="Rhea" id="RHEA:17281"/>
        <dbReference type="ChEBI" id="CHEBI:15377"/>
        <dbReference type="ChEBI" id="CHEBI:58515"/>
        <dbReference type="ChEBI" id="CHEBI:58929"/>
        <dbReference type="EC" id="4.2.1.108"/>
    </reaction>
</comment>
<dbReference type="CDD" id="cd06978">
    <property type="entry name" value="cupin_EctC"/>
    <property type="match status" value="1"/>
</dbReference>
<evidence type="ECO:0000256" key="4">
    <source>
        <dbReference type="ARBA" id="ARBA00019707"/>
    </source>
</evidence>
<evidence type="ECO:0000256" key="1">
    <source>
        <dbReference type="ARBA" id="ARBA00005181"/>
    </source>
</evidence>
<dbReference type="SUPFAM" id="SSF51182">
    <property type="entry name" value="RmlC-like cupins"/>
    <property type="match status" value="1"/>
</dbReference>
<organism evidence="10 11">
    <name type="scientific">Hirschia litorea</name>
    <dbReference type="NCBI Taxonomy" id="1199156"/>
    <lineage>
        <taxon>Bacteria</taxon>
        <taxon>Pseudomonadati</taxon>
        <taxon>Pseudomonadota</taxon>
        <taxon>Alphaproteobacteria</taxon>
        <taxon>Hyphomonadales</taxon>
        <taxon>Hyphomonadaceae</taxon>
        <taxon>Hirschia</taxon>
    </lineage>
</organism>
<dbReference type="InterPro" id="IPR011051">
    <property type="entry name" value="RmlC_Cupin_sf"/>
</dbReference>
<dbReference type="Proteomes" id="UP001596492">
    <property type="component" value="Unassembled WGS sequence"/>
</dbReference>
<dbReference type="EC" id="4.2.1.108" evidence="3 8"/>
<proteinExistence type="inferred from homology"/>
<accession>A0ABW2INW2</accession>
<name>A0ABW2INW2_9PROT</name>
<comment type="caution">
    <text evidence="10">The sequence shown here is derived from an EMBL/GenBank/DDBJ whole genome shotgun (WGS) entry which is preliminary data.</text>
</comment>
<dbReference type="HAMAP" id="MF_01255">
    <property type="entry name" value="Ectoine_synth"/>
    <property type="match status" value="1"/>
</dbReference>
<keyword evidence="11" id="KW-1185">Reference proteome</keyword>
<dbReference type="Pfam" id="PF06339">
    <property type="entry name" value="Ectoine_synth"/>
    <property type="match status" value="1"/>
</dbReference>
<sequence>MIVRDLAEANKNERRVDSEGWTSVRLLLREDNMGFSFHITTIHKDAELEMEYKNHLESVYCMTGEGSIEDLATGEVHQIRPGIMYALDKHDRHILRADKGSEMVMACVFNPPVVGNEVHGPDGAYPAAEPETADTAGAVPPI</sequence>
<dbReference type="EMBL" id="JBHTBR010000005">
    <property type="protein sequence ID" value="MFC7292668.1"/>
    <property type="molecule type" value="Genomic_DNA"/>
</dbReference>
<dbReference type="PANTHER" id="PTHR39289:SF1">
    <property type="entry name" value="L-ECTOINE SYNTHASE"/>
    <property type="match status" value="1"/>
</dbReference>
<evidence type="ECO:0000256" key="6">
    <source>
        <dbReference type="ARBA" id="ARBA00033271"/>
    </source>
</evidence>
<dbReference type="InterPro" id="IPR010462">
    <property type="entry name" value="Ectoine_synth"/>
</dbReference>
<evidence type="ECO:0000256" key="3">
    <source>
        <dbReference type="ARBA" id="ARBA00013192"/>
    </source>
</evidence>
<protein>
    <recommendedName>
        <fullName evidence="4 8">L-ectoine synthase</fullName>
        <ecNumber evidence="3 8">4.2.1.108</ecNumber>
    </recommendedName>
    <alternativeName>
        <fullName evidence="6 8">N-acetyldiaminobutyrate dehydratase</fullName>
    </alternativeName>
</protein>
<evidence type="ECO:0000313" key="10">
    <source>
        <dbReference type="EMBL" id="MFC7292668.1"/>
    </source>
</evidence>
<dbReference type="InterPro" id="IPR014710">
    <property type="entry name" value="RmlC-like_jellyroll"/>
</dbReference>
<gene>
    <name evidence="8" type="primary">ectC</name>
    <name evidence="10" type="ORF">ACFQS8_13635</name>
</gene>
<feature type="region of interest" description="Disordered" evidence="9">
    <location>
        <begin position="123"/>
        <end position="142"/>
    </location>
</feature>
<dbReference type="PANTHER" id="PTHR39289">
    <property type="match status" value="1"/>
</dbReference>
<comment type="function">
    <text evidence="8">Catalyzes the circularization of gamma-N-acetyl-alpha,gamma-diaminobutyric acid (ADABA) to ectoine (1,4,5,6-tetrahydro-2-methyl-4-pyrimidine carboxylic acid), which is an excellent osmoprotectant.</text>
</comment>
<keyword evidence="5 8" id="KW-0456">Lyase</keyword>
<dbReference type="NCBIfam" id="NF009806">
    <property type="entry name" value="PRK13290.1"/>
    <property type="match status" value="1"/>
</dbReference>
<evidence type="ECO:0000256" key="2">
    <source>
        <dbReference type="ARBA" id="ARBA00009637"/>
    </source>
</evidence>
<dbReference type="RefSeq" id="WP_382168284.1">
    <property type="nucleotide sequence ID" value="NZ_JBHTBR010000005.1"/>
</dbReference>
<evidence type="ECO:0000256" key="5">
    <source>
        <dbReference type="ARBA" id="ARBA00023239"/>
    </source>
</evidence>
<evidence type="ECO:0000256" key="7">
    <source>
        <dbReference type="ARBA" id="ARBA00048714"/>
    </source>
</evidence>
<comment type="similarity">
    <text evidence="2 8">Belongs to the ectoine synthase family.</text>
</comment>
<reference evidence="11" key="1">
    <citation type="journal article" date="2019" name="Int. J. Syst. Evol. Microbiol.">
        <title>The Global Catalogue of Microorganisms (GCM) 10K type strain sequencing project: providing services to taxonomists for standard genome sequencing and annotation.</title>
        <authorList>
            <consortium name="The Broad Institute Genomics Platform"/>
            <consortium name="The Broad Institute Genome Sequencing Center for Infectious Disease"/>
            <person name="Wu L."/>
            <person name="Ma J."/>
        </authorList>
    </citation>
    <scope>NUCLEOTIDE SEQUENCE [LARGE SCALE GENOMIC DNA]</scope>
    <source>
        <strain evidence="11">CCUG 51308</strain>
    </source>
</reference>